<comment type="cofactor">
    <cofactor evidence="1 12">
        <name>heme</name>
        <dbReference type="ChEBI" id="CHEBI:30413"/>
    </cofactor>
</comment>
<dbReference type="PANTHER" id="PTHR24298:SF917">
    <property type="entry name" value="CYTOCHROME P450 FAMILY PROTEIN"/>
    <property type="match status" value="1"/>
</dbReference>
<dbReference type="InterPro" id="IPR017972">
    <property type="entry name" value="Cyt_P450_CS"/>
</dbReference>
<organism evidence="15 16">
    <name type="scientific">Canavalia gladiata</name>
    <name type="common">Sword bean</name>
    <name type="synonym">Dolichos gladiatus</name>
    <dbReference type="NCBI Taxonomy" id="3824"/>
    <lineage>
        <taxon>Eukaryota</taxon>
        <taxon>Viridiplantae</taxon>
        <taxon>Streptophyta</taxon>
        <taxon>Embryophyta</taxon>
        <taxon>Tracheophyta</taxon>
        <taxon>Spermatophyta</taxon>
        <taxon>Magnoliopsida</taxon>
        <taxon>eudicotyledons</taxon>
        <taxon>Gunneridae</taxon>
        <taxon>Pentapetalae</taxon>
        <taxon>rosids</taxon>
        <taxon>fabids</taxon>
        <taxon>Fabales</taxon>
        <taxon>Fabaceae</taxon>
        <taxon>Papilionoideae</taxon>
        <taxon>50 kb inversion clade</taxon>
        <taxon>NPAAA clade</taxon>
        <taxon>indigoferoid/millettioid clade</taxon>
        <taxon>Phaseoleae</taxon>
        <taxon>Canavalia</taxon>
    </lineage>
</organism>
<comment type="subcellular location">
    <subcellularLocation>
        <location evidence="2">Membrane</location>
        <topology evidence="2">Single-pass membrane protein</topology>
    </subcellularLocation>
</comment>
<accession>A0AAN9K9B0</accession>
<evidence type="ECO:0000313" key="15">
    <source>
        <dbReference type="EMBL" id="KAK7312133.1"/>
    </source>
</evidence>
<evidence type="ECO:0000256" key="9">
    <source>
        <dbReference type="ARBA" id="ARBA00023004"/>
    </source>
</evidence>
<keyword evidence="9 12" id="KW-0408">Iron</keyword>
<evidence type="ECO:0008006" key="17">
    <source>
        <dbReference type="Google" id="ProtNLM"/>
    </source>
</evidence>
<comment type="caution">
    <text evidence="15">The sequence shown here is derived from an EMBL/GenBank/DDBJ whole genome shotgun (WGS) entry which is preliminary data.</text>
</comment>
<dbReference type="InterPro" id="IPR036396">
    <property type="entry name" value="Cyt_P450_sf"/>
</dbReference>
<feature type="signal peptide" evidence="14">
    <location>
        <begin position="1"/>
        <end position="22"/>
    </location>
</feature>
<dbReference type="AlphaFoldDB" id="A0AAN9K9B0"/>
<dbReference type="PRINTS" id="PR00463">
    <property type="entry name" value="EP450I"/>
</dbReference>
<dbReference type="Pfam" id="PF00067">
    <property type="entry name" value="p450"/>
    <property type="match status" value="1"/>
</dbReference>
<dbReference type="InterPro" id="IPR002401">
    <property type="entry name" value="Cyt_P450_E_grp-I"/>
</dbReference>
<dbReference type="CDD" id="cd11075">
    <property type="entry name" value="CYP77_89"/>
    <property type="match status" value="1"/>
</dbReference>
<evidence type="ECO:0000256" key="10">
    <source>
        <dbReference type="ARBA" id="ARBA00023033"/>
    </source>
</evidence>
<dbReference type="PRINTS" id="PR00385">
    <property type="entry name" value="P450"/>
</dbReference>
<gene>
    <name evidence="15" type="ORF">VNO77_35761</name>
</gene>
<proteinExistence type="inferred from homology"/>
<dbReference type="GO" id="GO:0016709">
    <property type="term" value="F:oxidoreductase activity, acting on paired donors, with incorporation or reduction of molecular oxygen, NAD(P)H as one donor, and incorporation of one atom of oxygen"/>
    <property type="evidence" value="ECO:0007669"/>
    <property type="project" value="TreeGrafter"/>
</dbReference>
<evidence type="ECO:0000256" key="7">
    <source>
        <dbReference type="ARBA" id="ARBA00022989"/>
    </source>
</evidence>
<comment type="similarity">
    <text evidence="3 13">Belongs to the cytochrome P450 family.</text>
</comment>
<dbReference type="InterPro" id="IPR001128">
    <property type="entry name" value="Cyt_P450"/>
</dbReference>
<evidence type="ECO:0000256" key="5">
    <source>
        <dbReference type="ARBA" id="ARBA00022692"/>
    </source>
</evidence>
<evidence type="ECO:0000256" key="14">
    <source>
        <dbReference type="SAM" id="SignalP"/>
    </source>
</evidence>
<evidence type="ECO:0000256" key="1">
    <source>
        <dbReference type="ARBA" id="ARBA00001971"/>
    </source>
</evidence>
<evidence type="ECO:0000256" key="12">
    <source>
        <dbReference type="PIRSR" id="PIRSR602401-1"/>
    </source>
</evidence>
<sequence length="511" mass="58916">MEAWFIVTILCLCLSIIVKVIGDLLFSRPPLPPGPPKVPITDNFKLLRQYITDPMTLLQNLHAKYGPIFTLHVGSHTDIFIGNCFLAHEALIQHGTIFADRPKAVPTQKIISSNQHDILFGFYGPTWRLLRRNLSSRILHPSQVKSYAQARKWVLDILLQRLQSDSNPTSVVDHFRYGMFCLLVLMCLGDKLNEKQIREIEDTQRAMLLSFNRYNVLNFWPPITRILFWKRWKEFLQLRREQEAVLIPHINARRKIKEERTSNGSGEFVLSYVDTLLDLQTLEEEEGSKLDDGKICTLCSEFVNAGTDTTSTALEWIMANLVKYPYIQERVVEEIRRVMLGRVDQEIKEEDLHKLPYLKAVILEGLRRHPPLHLVAPHRVTKDVVLDGYLVPTYASVNFLVAEIGRDPTAWDDPMAFNPERFMNSEQNGGKTFDIMGSKELKMMPFGAGRRMCPGYGLGLLHLEYFLANFIWNFEWKGVDGDDVDLSEKLQFTTVMKNPLKVHILPRVQLL</sequence>
<evidence type="ECO:0000256" key="13">
    <source>
        <dbReference type="RuleBase" id="RU000461"/>
    </source>
</evidence>
<protein>
    <recommendedName>
        <fullName evidence="17">Cytochrome P450 89A2-like</fullName>
    </recommendedName>
</protein>
<dbReference type="InterPro" id="IPR051103">
    <property type="entry name" value="Plant_metabolite_P450s"/>
</dbReference>
<dbReference type="PANTHER" id="PTHR24298">
    <property type="entry name" value="FLAVONOID 3'-MONOOXYGENASE-RELATED"/>
    <property type="match status" value="1"/>
</dbReference>
<name>A0AAN9K9B0_CANGL</name>
<evidence type="ECO:0000256" key="6">
    <source>
        <dbReference type="ARBA" id="ARBA00022723"/>
    </source>
</evidence>
<evidence type="ECO:0000256" key="11">
    <source>
        <dbReference type="ARBA" id="ARBA00023136"/>
    </source>
</evidence>
<dbReference type="GO" id="GO:0016020">
    <property type="term" value="C:membrane"/>
    <property type="evidence" value="ECO:0007669"/>
    <property type="project" value="UniProtKB-SubCell"/>
</dbReference>
<dbReference type="PROSITE" id="PS00086">
    <property type="entry name" value="CYTOCHROME_P450"/>
    <property type="match status" value="1"/>
</dbReference>
<feature type="binding site" description="axial binding residue" evidence="12">
    <location>
        <position position="453"/>
    </location>
    <ligand>
        <name>heme</name>
        <dbReference type="ChEBI" id="CHEBI:30413"/>
    </ligand>
    <ligandPart>
        <name>Fe</name>
        <dbReference type="ChEBI" id="CHEBI:18248"/>
    </ligandPart>
</feature>
<dbReference type="Proteomes" id="UP001367508">
    <property type="component" value="Unassembled WGS sequence"/>
</dbReference>
<evidence type="ECO:0000313" key="16">
    <source>
        <dbReference type="Proteomes" id="UP001367508"/>
    </source>
</evidence>
<dbReference type="GO" id="GO:0005506">
    <property type="term" value="F:iron ion binding"/>
    <property type="evidence" value="ECO:0007669"/>
    <property type="project" value="InterPro"/>
</dbReference>
<dbReference type="Gene3D" id="1.10.630.10">
    <property type="entry name" value="Cytochrome P450"/>
    <property type="match status" value="1"/>
</dbReference>
<evidence type="ECO:0000256" key="8">
    <source>
        <dbReference type="ARBA" id="ARBA00023002"/>
    </source>
</evidence>
<dbReference type="GO" id="GO:0020037">
    <property type="term" value="F:heme binding"/>
    <property type="evidence" value="ECO:0007669"/>
    <property type="project" value="InterPro"/>
</dbReference>
<keyword evidence="6 12" id="KW-0479">Metal-binding</keyword>
<keyword evidence="16" id="KW-1185">Reference proteome</keyword>
<keyword evidence="4 12" id="KW-0349">Heme</keyword>
<dbReference type="SUPFAM" id="SSF48264">
    <property type="entry name" value="Cytochrome P450"/>
    <property type="match status" value="1"/>
</dbReference>
<keyword evidence="8 13" id="KW-0560">Oxidoreductase</keyword>
<reference evidence="15 16" key="1">
    <citation type="submission" date="2024-01" db="EMBL/GenBank/DDBJ databases">
        <title>The genomes of 5 underutilized Papilionoideae crops provide insights into root nodulation and disease resistanc.</title>
        <authorList>
            <person name="Jiang F."/>
        </authorList>
    </citation>
    <scope>NUCLEOTIDE SEQUENCE [LARGE SCALE GENOMIC DNA]</scope>
    <source>
        <strain evidence="15">LVBAO_FW01</strain>
        <tissue evidence="15">Leaves</tissue>
    </source>
</reference>
<keyword evidence="5" id="KW-0812">Transmembrane</keyword>
<keyword evidence="14" id="KW-0732">Signal</keyword>
<evidence type="ECO:0000256" key="2">
    <source>
        <dbReference type="ARBA" id="ARBA00004167"/>
    </source>
</evidence>
<keyword evidence="10 13" id="KW-0503">Monooxygenase</keyword>
<evidence type="ECO:0000256" key="3">
    <source>
        <dbReference type="ARBA" id="ARBA00010617"/>
    </source>
</evidence>
<keyword evidence="11" id="KW-0472">Membrane</keyword>
<keyword evidence="7" id="KW-1133">Transmembrane helix</keyword>
<dbReference type="FunFam" id="1.10.630.10:FF:000012">
    <property type="entry name" value="Cytochrome P450 family protein"/>
    <property type="match status" value="1"/>
</dbReference>
<evidence type="ECO:0000256" key="4">
    <source>
        <dbReference type="ARBA" id="ARBA00022617"/>
    </source>
</evidence>
<feature type="chain" id="PRO_5042885421" description="Cytochrome P450 89A2-like" evidence="14">
    <location>
        <begin position="23"/>
        <end position="511"/>
    </location>
</feature>
<dbReference type="EMBL" id="JAYMYQ010000009">
    <property type="protein sequence ID" value="KAK7312133.1"/>
    <property type="molecule type" value="Genomic_DNA"/>
</dbReference>